<dbReference type="FunFam" id="3.30.450.40:FF:000008">
    <property type="entry name" value="GAF domain-containing proteins"/>
    <property type="match status" value="1"/>
</dbReference>
<reference evidence="3 4" key="1">
    <citation type="submission" date="2015-10" db="EMBL/GenBank/DDBJ databases">
        <title>Erysipelothrix larvae sp. LV19 isolated from the larval gut of the rhinoceros beetle, Trypoxylus dichotomus.</title>
        <authorList>
            <person name="Lim S."/>
            <person name="Kim B.-C."/>
        </authorList>
    </citation>
    <scope>NUCLEOTIDE SEQUENCE [LARGE SCALE GENOMIC DNA]</scope>
    <source>
        <strain evidence="3 4">LV19</strain>
    </source>
</reference>
<accession>A0A0X8H254</accession>
<dbReference type="PANTHER" id="PTHR21021:SF15">
    <property type="entry name" value="FREE METHIONINE-R-SULFOXIDE REDUCTASE"/>
    <property type="match status" value="1"/>
</dbReference>
<dbReference type="Gene3D" id="3.30.450.40">
    <property type="match status" value="1"/>
</dbReference>
<dbReference type="GO" id="GO:0033745">
    <property type="term" value="F:L-methionine-(R)-S-oxide reductase activity"/>
    <property type="evidence" value="ECO:0007669"/>
    <property type="project" value="TreeGrafter"/>
</dbReference>
<evidence type="ECO:0000256" key="1">
    <source>
        <dbReference type="ARBA" id="ARBA00038454"/>
    </source>
</evidence>
<evidence type="ECO:0000313" key="4">
    <source>
        <dbReference type="Proteomes" id="UP000063781"/>
    </source>
</evidence>
<dbReference type="Pfam" id="PF13185">
    <property type="entry name" value="GAF_2"/>
    <property type="match status" value="1"/>
</dbReference>
<dbReference type="InterPro" id="IPR000614">
    <property type="entry name" value="FRMsr_CS"/>
</dbReference>
<dbReference type="EMBL" id="CP013213">
    <property type="protein sequence ID" value="AMC94641.1"/>
    <property type="molecule type" value="Genomic_DNA"/>
</dbReference>
<comment type="similarity">
    <text evidence="1">Belongs to the free Met sulfoxide reductase family.</text>
</comment>
<name>A0A0X8H254_9FIRM</name>
<dbReference type="AlphaFoldDB" id="A0A0X8H254"/>
<evidence type="ECO:0000259" key="2">
    <source>
        <dbReference type="Pfam" id="PF13185"/>
    </source>
</evidence>
<dbReference type="GO" id="GO:0005829">
    <property type="term" value="C:cytosol"/>
    <property type="evidence" value="ECO:0007669"/>
    <property type="project" value="TreeGrafter"/>
</dbReference>
<dbReference type="Proteomes" id="UP000063781">
    <property type="component" value="Chromosome"/>
</dbReference>
<dbReference type="KEGG" id="erl:AOC36_06215"/>
<dbReference type="InterPro" id="IPR051330">
    <property type="entry name" value="Phosphatase_reg/MetRdx"/>
</dbReference>
<feature type="domain" description="GAF" evidence="2">
    <location>
        <begin position="43"/>
        <end position="156"/>
    </location>
</feature>
<protein>
    <recommendedName>
        <fullName evidence="2">GAF domain-containing protein</fullName>
    </recommendedName>
</protein>
<dbReference type="InterPro" id="IPR029016">
    <property type="entry name" value="GAF-like_dom_sf"/>
</dbReference>
<dbReference type="InterPro" id="IPR003018">
    <property type="entry name" value="GAF"/>
</dbReference>
<sequence length="161" mass="17787">MVHYIKVKRMIRMDYKLLIEQAQSLCESEPDAIANMANLSALLNEMMADLNWVGFYIYKENALVLGPFQGKVACTRLPHGKGVCMAALESNQTLKVDDVHAFPGHIACDSASKSELVVPIYNDGEPFGVLDIDAPIENRFSQDDVDGLTLLIETIKSSIVL</sequence>
<evidence type="ECO:0000313" key="3">
    <source>
        <dbReference type="EMBL" id="AMC94641.1"/>
    </source>
</evidence>
<dbReference type="PANTHER" id="PTHR21021">
    <property type="entry name" value="GAF/PUTATIVE CYTOSKELETAL PROTEIN"/>
    <property type="match status" value="1"/>
</dbReference>
<dbReference type="STRING" id="1514105.AOC36_06215"/>
<proteinExistence type="inferred from homology"/>
<keyword evidence="4" id="KW-1185">Reference proteome</keyword>
<organism evidence="3 4">
    <name type="scientific">Erysipelothrix larvae</name>
    <dbReference type="NCBI Taxonomy" id="1514105"/>
    <lineage>
        <taxon>Bacteria</taxon>
        <taxon>Bacillati</taxon>
        <taxon>Bacillota</taxon>
        <taxon>Erysipelotrichia</taxon>
        <taxon>Erysipelotrichales</taxon>
        <taxon>Erysipelotrichaceae</taxon>
        <taxon>Erysipelothrix</taxon>
    </lineage>
</organism>
<gene>
    <name evidence="3" type="ORF">AOC36_06215</name>
</gene>
<dbReference type="PROSITE" id="PS01320">
    <property type="entry name" value="UPF0067"/>
    <property type="match status" value="1"/>
</dbReference>
<dbReference type="SUPFAM" id="SSF55781">
    <property type="entry name" value="GAF domain-like"/>
    <property type="match status" value="1"/>
</dbReference>